<dbReference type="PANTHER" id="PTHR30522">
    <property type="entry name" value="NUCLEOSIDE TRIPHOSPHATE PYROPHOSPHOHYDROLASE"/>
    <property type="match status" value="1"/>
</dbReference>
<dbReference type="GO" id="GO:0046052">
    <property type="term" value="P:UTP catabolic process"/>
    <property type="evidence" value="ECO:0007669"/>
    <property type="project" value="TreeGrafter"/>
</dbReference>
<reference evidence="2 3" key="1">
    <citation type="submission" date="2020-01" db="EMBL/GenBank/DDBJ databases">
        <title>Dynamics of blaIMP-6 dissemination in carbapenem resistant Enterobacteriacea isolated from regional surveillance in Osaka, Japan.</title>
        <authorList>
            <person name="Abe R."/>
            <person name="Akeda Y."/>
            <person name="Sugawara Y."/>
            <person name="Yamamoto N."/>
            <person name="Tomono K."/>
            <person name="Takeuchi D."/>
            <person name="Kawahara R."/>
            <person name="Hamada S."/>
        </authorList>
    </citation>
    <scope>NUCLEOTIDE SEQUENCE [LARGE SCALE GENOMIC DNA]</scope>
    <source>
        <strain evidence="2 3">E300</strain>
    </source>
</reference>
<dbReference type="GO" id="GO:0046081">
    <property type="term" value="P:dUTP catabolic process"/>
    <property type="evidence" value="ECO:0007669"/>
    <property type="project" value="TreeGrafter"/>
</dbReference>
<protein>
    <recommendedName>
        <fullName evidence="1">NTP pyrophosphohydrolase MazG-like domain-containing protein</fullName>
    </recommendedName>
</protein>
<dbReference type="CDD" id="cd11529">
    <property type="entry name" value="NTP-PPase_MazG_Cterm"/>
    <property type="match status" value="1"/>
</dbReference>
<feature type="domain" description="NTP pyrophosphohydrolase MazG-like" evidence="1">
    <location>
        <begin position="21"/>
        <end position="80"/>
    </location>
</feature>
<evidence type="ECO:0000313" key="3">
    <source>
        <dbReference type="Proteomes" id="UP000467488"/>
    </source>
</evidence>
<proteinExistence type="predicted"/>
<dbReference type="GO" id="GO:0047429">
    <property type="term" value="F:nucleoside triphosphate diphosphatase activity"/>
    <property type="evidence" value="ECO:0007669"/>
    <property type="project" value="InterPro"/>
</dbReference>
<dbReference type="FunFam" id="1.10.287.1080:FF:000003">
    <property type="entry name" value="Nucleoside triphosphate pyrophosphohydrolase"/>
    <property type="match status" value="1"/>
</dbReference>
<dbReference type="Gene3D" id="1.10.287.1080">
    <property type="entry name" value="MazG-like"/>
    <property type="match status" value="1"/>
</dbReference>
<dbReference type="SUPFAM" id="SSF101386">
    <property type="entry name" value="all-alpha NTP pyrophosphatases"/>
    <property type="match status" value="1"/>
</dbReference>
<dbReference type="GO" id="GO:0046076">
    <property type="term" value="P:dTTP catabolic process"/>
    <property type="evidence" value="ECO:0007669"/>
    <property type="project" value="TreeGrafter"/>
</dbReference>
<dbReference type="AlphaFoldDB" id="A0A8S0FN76"/>
<dbReference type="InterPro" id="IPR004518">
    <property type="entry name" value="MazG-like_dom"/>
</dbReference>
<dbReference type="GO" id="GO:0046047">
    <property type="term" value="P:TTP catabolic process"/>
    <property type="evidence" value="ECO:0007669"/>
    <property type="project" value="TreeGrafter"/>
</dbReference>
<sequence length="115" mass="13572">MRQRWFRLDDVFDLGPVVDKVYEEIDEVMYEARQAVVDQAKLEEEMGDLLFATVNLARHLGTKAEIALQKANEKFERRFREVERIVAARGLEMTGVDLETMEEVWQQVKRQEIDL</sequence>
<dbReference type="Pfam" id="PF03819">
    <property type="entry name" value="MazG"/>
    <property type="match status" value="1"/>
</dbReference>
<organism evidence="2 3">
    <name type="scientific">Escherichia coli</name>
    <dbReference type="NCBI Taxonomy" id="562"/>
    <lineage>
        <taxon>Bacteria</taxon>
        <taxon>Pseudomonadati</taxon>
        <taxon>Pseudomonadota</taxon>
        <taxon>Gammaproteobacteria</taxon>
        <taxon>Enterobacterales</taxon>
        <taxon>Enterobacteriaceae</taxon>
        <taxon>Escherichia</taxon>
    </lineage>
</organism>
<dbReference type="PANTHER" id="PTHR30522:SF0">
    <property type="entry name" value="NUCLEOSIDE TRIPHOSPHATE PYROPHOSPHOHYDROLASE"/>
    <property type="match status" value="1"/>
</dbReference>
<dbReference type="InterPro" id="IPR048011">
    <property type="entry name" value="NTP-PPase_MazG-like_C"/>
</dbReference>
<dbReference type="GO" id="GO:0006203">
    <property type="term" value="P:dGTP catabolic process"/>
    <property type="evidence" value="ECO:0007669"/>
    <property type="project" value="TreeGrafter"/>
</dbReference>
<gene>
    <name evidence="2" type="ORF">EIMP300_29760</name>
</gene>
<accession>A0A8S0FN76</accession>
<name>A0A8S0FN76_ECOLX</name>
<evidence type="ECO:0000259" key="1">
    <source>
        <dbReference type="Pfam" id="PF03819"/>
    </source>
</evidence>
<dbReference type="EMBL" id="AP022360">
    <property type="protein sequence ID" value="BBU81576.1"/>
    <property type="molecule type" value="Genomic_DNA"/>
</dbReference>
<evidence type="ECO:0000313" key="2">
    <source>
        <dbReference type="EMBL" id="BBU81576.1"/>
    </source>
</evidence>
<dbReference type="GO" id="GO:0046061">
    <property type="term" value="P:dATP catabolic process"/>
    <property type="evidence" value="ECO:0007669"/>
    <property type="project" value="TreeGrafter"/>
</dbReference>
<dbReference type="InterPro" id="IPR011551">
    <property type="entry name" value="NTP_PyrPHydrolase_MazG"/>
</dbReference>
<dbReference type="Proteomes" id="UP000467488">
    <property type="component" value="Chromosome"/>
</dbReference>